<organism evidence="1 2">
    <name type="scientific">Cuscuta epithymum</name>
    <dbReference type="NCBI Taxonomy" id="186058"/>
    <lineage>
        <taxon>Eukaryota</taxon>
        <taxon>Viridiplantae</taxon>
        <taxon>Streptophyta</taxon>
        <taxon>Embryophyta</taxon>
        <taxon>Tracheophyta</taxon>
        <taxon>Spermatophyta</taxon>
        <taxon>Magnoliopsida</taxon>
        <taxon>eudicotyledons</taxon>
        <taxon>Gunneridae</taxon>
        <taxon>Pentapetalae</taxon>
        <taxon>asterids</taxon>
        <taxon>lamiids</taxon>
        <taxon>Solanales</taxon>
        <taxon>Convolvulaceae</taxon>
        <taxon>Cuscuteae</taxon>
        <taxon>Cuscuta</taxon>
        <taxon>Cuscuta subgen. Cuscuta</taxon>
    </lineage>
</organism>
<accession>A0AAV0BZH4</accession>
<comment type="caution">
    <text evidence="1">The sequence shown here is derived from an EMBL/GenBank/DDBJ whole genome shotgun (WGS) entry which is preliminary data.</text>
</comment>
<name>A0AAV0BZH4_9ASTE</name>
<reference evidence="1" key="1">
    <citation type="submission" date="2022-07" db="EMBL/GenBank/DDBJ databases">
        <authorList>
            <person name="Macas J."/>
            <person name="Novak P."/>
            <person name="Neumann P."/>
        </authorList>
    </citation>
    <scope>NUCLEOTIDE SEQUENCE</scope>
</reference>
<protein>
    <recommendedName>
        <fullName evidence="3">HMA domain-containing protein</fullName>
    </recommendedName>
</protein>
<dbReference type="EMBL" id="CAMAPF010000005">
    <property type="protein sequence ID" value="CAH9052672.1"/>
    <property type="molecule type" value="Genomic_DNA"/>
</dbReference>
<gene>
    <name evidence="1" type="ORF">CEPIT_LOCUS405</name>
</gene>
<keyword evidence="2" id="KW-1185">Reference proteome</keyword>
<evidence type="ECO:0000313" key="2">
    <source>
        <dbReference type="Proteomes" id="UP001152523"/>
    </source>
</evidence>
<dbReference type="AlphaFoldDB" id="A0AAV0BZH4"/>
<evidence type="ECO:0000313" key="1">
    <source>
        <dbReference type="EMBL" id="CAH9052672.1"/>
    </source>
</evidence>
<sequence length="223" mass="24606">MDIVKSIGTYCMKIKNSISPPPPPKPNEANLTFMTCLLKVDIKSPGWQKAIMAILRSNKGVRSFQMSQNGKIMVTGKGDLNLLLKMLKKAEKSTELVWVQSGLCSSNLFLINGGGDGDGSYVQQGPRGPFGAQPCYPQPASHHHSYYTSMLPPPPAYHHHVPPPAYHHHVPPPAYHHHVPPPLEPAFGVDNIDNDRSCYLQQGAFRPANNVHYDNHIVAGSYR</sequence>
<evidence type="ECO:0008006" key="3">
    <source>
        <dbReference type="Google" id="ProtNLM"/>
    </source>
</evidence>
<dbReference type="Gene3D" id="3.30.70.100">
    <property type="match status" value="1"/>
</dbReference>
<dbReference type="Proteomes" id="UP001152523">
    <property type="component" value="Unassembled WGS sequence"/>
</dbReference>
<proteinExistence type="predicted"/>